<dbReference type="EMBL" id="AZDY01000042">
    <property type="protein sequence ID" value="KRK81426.1"/>
    <property type="molecule type" value="Genomic_DNA"/>
</dbReference>
<keyword evidence="2" id="KW-1185">Reference proteome</keyword>
<comment type="caution">
    <text evidence="1">The sequence shown here is derived from an EMBL/GenBank/DDBJ whole genome shotgun (WGS) entry which is preliminary data.</text>
</comment>
<evidence type="ECO:0000313" key="1">
    <source>
        <dbReference type="EMBL" id="KRK81426.1"/>
    </source>
</evidence>
<protein>
    <submittedName>
        <fullName evidence="1">Uncharacterized protein</fullName>
    </submittedName>
</protein>
<accession>A0A0R1KMR6</accession>
<dbReference type="Proteomes" id="UP000051515">
    <property type="component" value="Unassembled WGS sequence"/>
</dbReference>
<dbReference type="AlphaFoldDB" id="A0A0R1KMR6"/>
<reference evidence="1 2" key="1">
    <citation type="journal article" date="2015" name="Genome Announc.">
        <title>Expanding the biotechnology potential of lactobacilli through comparative genomics of 213 strains and associated genera.</title>
        <authorList>
            <person name="Sun Z."/>
            <person name="Harris H.M."/>
            <person name="McCann A."/>
            <person name="Guo C."/>
            <person name="Argimon S."/>
            <person name="Zhang W."/>
            <person name="Yang X."/>
            <person name="Jeffery I.B."/>
            <person name="Cooney J.C."/>
            <person name="Kagawa T.F."/>
            <person name="Liu W."/>
            <person name="Song Y."/>
            <person name="Salvetti E."/>
            <person name="Wrobel A."/>
            <person name="Rasinkangas P."/>
            <person name="Parkhill J."/>
            <person name="Rea M.C."/>
            <person name="O'Sullivan O."/>
            <person name="Ritari J."/>
            <person name="Douillard F.P."/>
            <person name="Paul Ross R."/>
            <person name="Yang R."/>
            <person name="Briner A.E."/>
            <person name="Felis G.E."/>
            <person name="de Vos W.M."/>
            <person name="Barrangou R."/>
            <person name="Klaenhammer T.R."/>
            <person name="Caufield P.W."/>
            <person name="Cui Y."/>
            <person name="Zhang H."/>
            <person name="O'Toole P.W."/>
        </authorList>
    </citation>
    <scope>NUCLEOTIDE SEQUENCE [LARGE SCALE GENOMIC DNA]</scope>
    <source>
        <strain evidence="1 2">DSM 19674</strain>
    </source>
</reference>
<organism evidence="1 2">
    <name type="scientific">Companilactobacillus bobalius DSM 19674</name>
    <dbReference type="NCBI Taxonomy" id="1423788"/>
    <lineage>
        <taxon>Bacteria</taxon>
        <taxon>Bacillati</taxon>
        <taxon>Bacillota</taxon>
        <taxon>Bacilli</taxon>
        <taxon>Lactobacillales</taxon>
        <taxon>Lactobacillaceae</taxon>
        <taxon>Companilactobacillus</taxon>
        <taxon>Companilactobacillus bobalius</taxon>
    </lineage>
</organism>
<dbReference type="PATRIC" id="fig|1423788.3.peg.489"/>
<evidence type="ECO:0000313" key="2">
    <source>
        <dbReference type="Proteomes" id="UP000051515"/>
    </source>
</evidence>
<dbReference type="OrthoDB" id="9905078at2"/>
<dbReference type="RefSeq" id="WP_056954729.1">
    <property type="nucleotide sequence ID" value="NZ_AZDY01000042.1"/>
</dbReference>
<gene>
    <name evidence="1" type="ORF">FC78_GL000476</name>
</gene>
<name>A0A0R1KMR6_9LACO</name>
<sequence length="265" mass="31010">MKKISISLIFLLIIILAINITKFNGTKEANKSENSEELVKNEVQWKRLTKDIPQIAYHDNLSLLEKIQMNYENPKDGHSSKYEDKFSLKDHFYTGNPTIFEGVILNLEPMSEMVETKATILVKKVWHGDQSVKNKRIYTVFRSGITKAKYAFSSIEGEYLNKKFDPDQKVLMVRKDIPVPKIGSVIIGSFKSFKMTSEAYDSTRQSIYGNKYGIKFDQFYLLKNPRTNLWVKDKKRFVLNNPEFKKLKDNIEFKNLYALTDYWNE</sequence>
<proteinExistence type="predicted"/>